<dbReference type="RefSeq" id="XP_016442863.1">
    <property type="nucleotide sequence ID" value="XM_016587377.1"/>
</dbReference>
<evidence type="ECO:0000256" key="1">
    <source>
        <dbReference type="SAM" id="SignalP"/>
    </source>
</evidence>
<feature type="signal peptide" evidence="1">
    <location>
        <begin position="1"/>
        <end position="23"/>
    </location>
</feature>
<dbReference type="Pfam" id="PF00646">
    <property type="entry name" value="F-box"/>
    <property type="match status" value="1"/>
</dbReference>
<feature type="chain" id="PRO_5010204656" evidence="1">
    <location>
        <begin position="24"/>
        <end position="305"/>
    </location>
</feature>
<dbReference type="SUPFAM" id="SSF81383">
    <property type="entry name" value="F-box domain"/>
    <property type="match status" value="1"/>
</dbReference>
<dbReference type="InterPro" id="IPR013187">
    <property type="entry name" value="F-box-assoc_dom_typ3"/>
</dbReference>
<dbReference type="InterPro" id="IPR036047">
    <property type="entry name" value="F-box-like_dom_sf"/>
</dbReference>
<dbReference type="NCBIfam" id="TIGR01640">
    <property type="entry name" value="F_box_assoc_1"/>
    <property type="match status" value="1"/>
</dbReference>
<organism evidence="3">
    <name type="scientific">Nicotiana tabacum</name>
    <name type="common">Common tobacco</name>
    <dbReference type="NCBI Taxonomy" id="4097"/>
    <lineage>
        <taxon>Eukaryota</taxon>
        <taxon>Viridiplantae</taxon>
        <taxon>Streptophyta</taxon>
        <taxon>Embryophyta</taxon>
        <taxon>Tracheophyta</taxon>
        <taxon>Spermatophyta</taxon>
        <taxon>Magnoliopsida</taxon>
        <taxon>eudicotyledons</taxon>
        <taxon>Gunneridae</taxon>
        <taxon>Pentapetalae</taxon>
        <taxon>asterids</taxon>
        <taxon>lamiids</taxon>
        <taxon>Solanales</taxon>
        <taxon>Solanaceae</taxon>
        <taxon>Nicotianoideae</taxon>
        <taxon>Nicotianeae</taxon>
        <taxon>Nicotiana</taxon>
    </lineage>
</organism>
<dbReference type="InterPro" id="IPR001810">
    <property type="entry name" value="F-box_dom"/>
</dbReference>
<reference evidence="3" key="1">
    <citation type="submission" date="2025-08" db="UniProtKB">
        <authorList>
            <consortium name="RefSeq"/>
        </authorList>
    </citation>
    <scope>IDENTIFICATION</scope>
</reference>
<dbReference type="InterPro" id="IPR017451">
    <property type="entry name" value="F-box-assoc_interact_dom"/>
</dbReference>
<dbReference type="PANTHER" id="PTHR31672">
    <property type="entry name" value="BNACNNG10540D PROTEIN"/>
    <property type="match status" value="1"/>
</dbReference>
<proteinExistence type="predicted"/>
<dbReference type="SMART" id="SM00256">
    <property type="entry name" value="FBOX"/>
    <property type="match status" value="1"/>
</dbReference>
<dbReference type="PaxDb" id="4097-A0A1S3XSE0"/>
<gene>
    <name evidence="3" type="primary">LOC107768263</name>
</gene>
<dbReference type="AlphaFoldDB" id="A0A1S3XSE0"/>
<accession>A0A1S3XSE0</accession>
<dbReference type="Pfam" id="PF08268">
    <property type="entry name" value="FBA_3"/>
    <property type="match status" value="1"/>
</dbReference>
<feature type="domain" description="F-box" evidence="2">
    <location>
        <begin position="38"/>
        <end position="84"/>
    </location>
</feature>
<keyword evidence="1" id="KW-0732">Signal</keyword>
<sequence length="305" mass="35646">MAMGNYFLEFIILVAPFIVLWQSNKPKNLTVSSSSQKQRNLTDLPFDIVINIIKRLPFKYHIQICLVSKSWRSLLSTPEIATHINIVSDKNYTLLSYNDVRSPSDVKWKFKIPIELLSLEYVLLKPINGILCICGPLSSHVSYVYLWNPLTKEFKAMPKPKTHLGYVAVDFGFGYVPKTNDYKVVRIVKHERKPDLRIHEIYSLNRNSWRRVKNSCSDSYVAIDLEKEVIIEVGYSYNRRRNQQCEDQITWRNESDNAMLLTYPEDDLVLCYRGYEERYSSYYAVRKFAFAGSLVSFNRNHDNLG</sequence>
<dbReference type="STRING" id="4097.A0A1S3XSE0"/>
<dbReference type="OrthoDB" id="1285798at2759"/>
<dbReference type="OMA" id="CEDQITW"/>
<protein>
    <submittedName>
        <fullName evidence="3">F-box protein At3g16210</fullName>
    </submittedName>
</protein>
<dbReference type="Gene3D" id="1.20.1280.50">
    <property type="match status" value="1"/>
</dbReference>
<name>A0A1S3XSE0_TOBAC</name>
<dbReference type="PROSITE" id="PS50181">
    <property type="entry name" value="FBOX"/>
    <property type="match status" value="1"/>
</dbReference>
<dbReference type="PANTHER" id="PTHR31672:SF13">
    <property type="entry name" value="F-BOX PROTEIN CPR30-LIKE"/>
    <property type="match status" value="1"/>
</dbReference>
<dbReference type="InterPro" id="IPR050796">
    <property type="entry name" value="SCF_F-box_component"/>
</dbReference>
<evidence type="ECO:0000259" key="2">
    <source>
        <dbReference type="PROSITE" id="PS50181"/>
    </source>
</evidence>
<evidence type="ECO:0000313" key="3">
    <source>
        <dbReference type="RefSeq" id="XP_016442863.1"/>
    </source>
</evidence>
<dbReference type="KEGG" id="nta:107768263"/>